<feature type="transmembrane region" description="Helical" evidence="10">
    <location>
        <begin position="51"/>
        <end position="74"/>
    </location>
</feature>
<evidence type="ECO:0000256" key="7">
    <source>
        <dbReference type="ARBA" id="ARBA00022989"/>
    </source>
</evidence>
<dbReference type="PRINTS" id="PR01651">
    <property type="entry name" value="SECGEXPORT"/>
</dbReference>
<dbReference type="RefSeq" id="WP_006000739.1">
    <property type="nucleotide sequence ID" value="NZ_AAEW02000010.1"/>
</dbReference>
<dbReference type="PANTHER" id="PTHR34182">
    <property type="entry name" value="PROTEIN-EXPORT MEMBRANE PROTEIN SECG"/>
    <property type="match status" value="1"/>
</dbReference>
<dbReference type="Pfam" id="PF03840">
    <property type="entry name" value="SecG"/>
    <property type="match status" value="1"/>
</dbReference>
<dbReference type="GO" id="GO:0065002">
    <property type="term" value="P:intracellular protein transmembrane transport"/>
    <property type="evidence" value="ECO:0007669"/>
    <property type="project" value="TreeGrafter"/>
</dbReference>
<sequence>MIPFLLTVHVLVCIALIVIVLLQAGKGAEAGASFGAGASQTVFGASGGRSFMSKMTTFAACLFMLTSLSLAYLYGKPGSDSLMPDQVQPVQTQQQQSAE</sequence>
<organism evidence="11 12">
    <name type="scientific">Desulfuromonas acetoxidans (strain DSM 684 / 11070)</name>
    <dbReference type="NCBI Taxonomy" id="281689"/>
    <lineage>
        <taxon>Bacteria</taxon>
        <taxon>Pseudomonadati</taxon>
        <taxon>Thermodesulfobacteriota</taxon>
        <taxon>Desulfuromonadia</taxon>
        <taxon>Desulfuromonadales</taxon>
        <taxon>Desulfuromonadaceae</taxon>
        <taxon>Desulfuromonas</taxon>
    </lineage>
</organism>
<evidence type="ECO:0000313" key="11">
    <source>
        <dbReference type="EMBL" id="EAT15443.1"/>
    </source>
</evidence>
<keyword evidence="4 10" id="KW-1003">Cell membrane</keyword>
<keyword evidence="12" id="KW-1185">Reference proteome</keyword>
<evidence type="ECO:0000256" key="3">
    <source>
        <dbReference type="ARBA" id="ARBA00022448"/>
    </source>
</evidence>
<dbReference type="GO" id="GO:0015450">
    <property type="term" value="F:protein-transporting ATPase activity"/>
    <property type="evidence" value="ECO:0007669"/>
    <property type="project" value="UniProtKB-UniRule"/>
</dbReference>
<evidence type="ECO:0000256" key="6">
    <source>
        <dbReference type="ARBA" id="ARBA00022927"/>
    </source>
</evidence>
<name>Q1JZ51_DESA6</name>
<evidence type="ECO:0000256" key="4">
    <source>
        <dbReference type="ARBA" id="ARBA00022475"/>
    </source>
</evidence>
<evidence type="ECO:0000256" key="8">
    <source>
        <dbReference type="ARBA" id="ARBA00023010"/>
    </source>
</evidence>
<evidence type="ECO:0000256" key="5">
    <source>
        <dbReference type="ARBA" id="ARBA00022692"/>
    </source>
</evidence>
<evidence type="ECO:0000256" key="10">
    <source>
        <dbReference type="RuleBase" id="RU365087"/>
    </source>
</evidence>
<dbReference type="GO" id="GO:0005886">
    <property type="term" value="C:plasma membrane"/>
    <property type="evidence" value="ECO:0007669"/>
    <property type="project" value="UniProtKB-SubCell"/>
</dbReference>
<comment type="caution">
    <text evidence="10">Lacks conserved residue(s) required for the propagation of feature annotation.</text>
</comment>
<dbReference type="AlphaFoldDB" id="Q1JZ51"/>
<protein>
    <recommendedName>
        <fullName evidence="10">Protein-export membrane protein SecG</fullName>
    </recommendedName>
</protein>
<dbReference type="OrthoDB" id="121323at2"/>
<comment type="similarity">
    <text evidence="2 10">Belongs to the SecG family.</text>
</comment>
<comment type="caution">
    <text evidence="11">The sequence shown here is derived from an EMBL/GenBank/DDBJ whole genome shotgun (WGS) entry which is preliminary data.</text>
</comment>
<dbReference type="Proteomes" id="UP000005695">
    <property type="component" value="Unassembled WGS sequence"/>
</dbReference>
<reference evidence="11" key="2">
    <citation type="submission" date="2006-05" db="EMBL/GenBank/DDBJ databases">
        <title>Sequencing of the draft genome and assembly of Desulfuromonas acetoxidans DSM 684.</title>
        <authorList>
            <consortium name="US DOE Joint Genome Institute (JGI-PGF)"/>
            <person name="Copeland A."/>
            <person name="Lucas S."/>
            <person name="Lapidus A."/>
            <person name="Barry K."/>
            <person name="Detter J.C."/>
            <person name="Glavina del Rio T."/>
            <person name="Hammon N."/>
            <person name="Israni S."/>
            <person name="Dalin E."/>
            <person name="Tice H."/>
            <person name="Bruce D."/>
            <person name="Pitluck S."/>
            <person name="Richardson P."/>
        </authorList>
    </citation>
    <scope>NUCLEOTIDE SEQUENCE [LARGE SCALE GENOMIC DNA]</scope>
    <source>
        <strain evidence="11">DSM 684</strain>
    </source>
</reference>
<keyword evidence="7 10" id="KW-1133">Transmembrane helix</keyword>
<reference evidence="11" key="1">
    <citation type="submission" date="2006-05" db="EMBL/GenBank/DDBJ databases">
        <title>Annotation of the draft genome assembly of Desulfuromonas acetoxidans DSM 684.</title>
        <authorList>
            <consortium name="US DOE Joint Genome Institute (JGI-ORNL)"/>
            <person name="Larimer F."/>
            <person name="Land M."/>
            <person name="Hauser L."/>
        </authorList>
    </citation>
    <scope>NUCLEOTIDE SEQUENCE [LARGE SCALE GENOMIC DNA]</scope>
    <source>
        <strain evidence="11">DSM 684</strain>
    </source>
</reference>
<evidence type="ECO:0000256" key="2">
    <source>
        <dbReference type="ARBA" id="ARBA00008445"/>
    </source>
</evidence>
<keyword evidence="5 10" id="KW-0812">Transmembrane</keyword>
<keyword evidence="9 10" id="KW-0472">Membrane</keyword>
<comment type="subcellular location">
    <subcellularLocation>
        <location evidence="1 10">Cell membrane</location>
        <topology evidence="1 10">Multi-pass membrane protein</topology>
    </subcellularLocation>
</comment>
<comment type="function">
    <text evidence="10">Involved in protein export. Participates in an early event of protein translocation.</text>
</comment>
<proteinExistence type="inferred from homology"/>
<dbReference type="NCBIfam" id="TIGR00810">
    <property type="entry name" value="secG"/>
    <property type="match status" value="1"/>
</dbReference>
<dbReference type="EMBL" id="AAEW02000010">
    <property type="protein sequence ID" value="EAT15443.1"/>
    <property type="molecule type" value="Genomic_DNA"/>
</dbReference>
<dbReference type="GO" id="GO:0043952">
    <property type="term" value="P:protein transport by the Sec complex"/>
    <property type="evidence" value="ECO:0007669"/>
    <property type="project" value="TreeGrafter"/>
</dbReference>
<dbReference type="GO" id="GO:0009306">
    <property type="term" value="P:protein secretion"/>
    <property type="evidence" value="ECO:0007669"/>
    <property type="project" value="UniProtKB-UniRule"/>
</dbReference>
<evidence type="ECO:0000313" key="12">
    <source>
        <dbReference type="Proteomes" id="UP000005695"/>
    </source>
</evidence>
<evidence type="ECO:0000256" key="1">
    <source>
        <dbReference type="ARBA" id="ARBA00004651"/>
    </source>
</evidence>
<keyword evidence="6 10" id="KW-0653">Protein transport</keyword>
<gene>
    <name evidence="11" type="ORF">Dace_1305</name>
</gene>
<accession>Q1JZ51</accession>
<dbReference type="PANTHER" id="PTHR34182:SF1">
    <property type="entry name" value="PROTEIN-EXPORT MEMBRANE PROTEIN SECG"/>
    <property type="match status" value="1"/>
</dbReference>
<dbReference type="InterPro" id="IPR004692">
    <property type="entry name" value="SecG"/>
</dbReference>
<evidence type="ECO:0000256" key="9">
    <source>
        <dbReference type="ARBA" id="ARBA00023136"/>
    </source>
</evidence>
<keyword evidence="8 10" id="KW-0811">Translocation</keyword>
<keyword evidence="3 10" id="KW-0813">Transport</keyword>